<dbReference type="SMART" id="SM00229">
    <property type="entry name" value="RasGEFN"/>
    <property type="match status" value="1"/>
</dbReference>
<dbReference type="KEGG" id="acan:ACA1_288370"/>
<dbReference type="VEuPathDB" id="AmoebaDB:ACA1_288370"/>
<dbReference type="SMART" id="SM00147">
    <property type="entry name" value="RasGEF"/>
    <property type="match status" value="1"/>
</dbReference>
<dbReference type="RefSeq" id="XP_004367871.1">
    <property type="nucleotide sequence ID" value="XM_004367814.1"/>
</dbReference>
<dbReference type="PANTHER" id="PTHR23113">
    <property type="entry name" value="GUANINE NUCLEOTIDE EXCHANGE FACTOR"/>
    <property type="match status" value="1"/>
</dbReference>
<feature type="compositionally biased region" description="Gly residues" evidence="3">
    <location>
        <begin position="399"/>
        <end position="444"/>
    </location>
</feature>
<dbReference type="OMA" id="METWVEQ"/>
<dbReference type="GeneID" id="14926159"/>
<reference evidence="6 7" key="1">
    <citation type="journal article" date="2013" name="Genome Biol.">
        <title>Genome of Acanthamoeba castellanii highlights extensive lateral gene transfer and early evolution of tyrosine kinase signaling.</title>
        <authorList>
            <person name="Clarke M."/>
            <person name="Lohan A.J."/>
            <person name="Liu B."/>
            <person name="Lagkouvardos I."/>
            <person name="Roy S."/>
            <person name="Zafar N."/>
            <person name="Bertelli C."/>
            <person name="Schilde C."/>
            <person name="Kianianmomeni A."/>
            <person name="Burglin T.R."/>
            <person name="Frech C."/>
            <person name="Turcotte B."/>
            <person name="Kopec K.O."/>
            <person name="Synnott J.M."/>
            <person name="Choo C."/>
            <person name="Paponov I."/>
            <person name="Finkler A."/>
            <person name="Soon Heng Tan C."/>
            <person name="Hutchins A.P."/>
            <person name="Weinmeier T."/>
            <person name="Rattei T."/>
            <person name="Chu J.S."/>
            <person name="Gimenez G."/>
            <person name="Irimia M."/>
            <person name="Rigden D.J."/>
            <person name="Fitzpatrick D.A."/>
            <person name="Lorenzo-Morales J."/>
            <person name="Bateman A."/>
            <person name="Chiu C.H."/>
            <person name="Tang P."/>
            <person name="Hegemann P."/>
            <person name="Fromm H."/>
            <person name="Raoult D."/>
            <person name="Greub G."/>
            <person name="Miranda-Saavedra D."/>
            <person name="Chen N."/>
            <person name="Nash P."/>
            <person name="Ginger M.L."/>
            <person name="Horn M."/>
            <person name="Schaap P."/>
            <person name="Caler L."/>
            <person name="Loftus B."/>
        </authorList>
    </citation>
    <scope>NUCLEOTIDE SEQUENCE [LARGE SCALE GENOMIC DNA]</scope>
    <source>
        <strain evidence="6 7">Neff</strain>
    </source>
</reference>
<dbReference type="AlphaFoldDB" id="L8HL79"/>
<dbReference type="PANTHER" id="PTHR23113:SF99">
    <property type="entry name" value="RASGEF DOMAIN-CONTAINING PROTEIN"/>
    <property type="match status" value="1"/>
</dbReference>
<evidence type="ECO:0000313" key="6">
    <source>
        <dbReference type="EMBL" id="ELR25116.1"/>
    </source>
</evidence>
<evidence type="ECO:0000256" key="1">
    <source>
        <dbReference type="ARBA" id="ARBA00022658"/>
    </source>
</evidence>
<dbReference type="Gene3D" id="1.10.840.10">
    <property type="entry name" value="Ras guanine-nucleotide exchange factors catalytic domain"/>
    <property type="match status" value="1"/>
</dbReference>
<evidence type="ECO:0000256" key="2">
    <source>
        <dbReference type="PROSITE-ProRule" id="PRU00168"/>
    </source>
</evidence>
<dbReference type="Pfam" id="PF00617">
    <property type="entry name" value="RasGEF"/>
    <property type="match status" value="1"/>
</dbReference>
<dbReference type="InterPro" id="IPR008937">
    <property type="entry name" value="Ras-like_GEF"/>
</dbReference>
<feature type="domain" description="Ras-GEF" evidence="4">
    <location>
        <begin position="211"/>
        <end position="512"/>
    </location>
</feature>
<feature type="domain" description="N-terminal Ras-GEF" evidence="5">
    <location>
        <begin position="61"/>
        <end position="171"/>
    </location>
</feature>
<dbReference type="EMBL" id="KB007805">
    <property type="protein sequence ID" value="ELR25116.1"/>
    <property type="molecule type" value="Genomic_DNA"/>
</dbReference>
<dbReference type="GO" id="GO:0007265">
    <property type="term" value="P:Ras protein signal transduction"/>
    <property type="evidence" value="ECO:0007669"/>
    <property type="project" value="TreeGrafter"/>
</dbReference>
<feature type="compositionally biased region" description="Basic and acidic residues" evidence="3">
    <location>
        <begin position="479"/>
        <end position="508"/>
    </location>
</feature>
<keyword evidence="1 2" id="KW-0344">Guanine-nucleotide releasing factor</keyword>
<sequence>MDRAARLRKRGSLQARDRQTISKATGERLFSVPNFLELIQTNNNTINNKRGSVIIYGNRNNKKLIRAGNLDGLVELLTADEGDTQPAYVETFVATHSYFVDSQSLMTRLMERFYDSEDGRVIDVFKKWMTFYFEDFTEENAIFFNMFLSDLGSKGFEAHADDLRSVFRVQGEAYRKRLTQEEVDAEKERAALAVSEDITHRVPDLEDDDHDPADIARQMTLIEERLYKEISLREFLQLAWSKKDGKEKAKKLTRLINRFNAVSFWAASAILTCDHSSKKRSKMLSLFIQVADACLNLQNFQSAMQLYSTLNLTPIERLEKEWNSLPKKVSQMYERLKEFFESGGNFKRYRETLAKVEAPAIPVLSFILSDLTMIEENKSSIKIKVSEGSGIQGGSAIPGSGGSGIQAEGGSGIQGGGDGGSGSGIQAGDGSGIQAGGGSGIQGGGEEEEEESELVHFEKMSMIYNTLSQLKKCGNVAYPRDDHDNGGDHNENGEKRERDKKANKASTAREELVKMLTDLPRLSEKELYDLKNDTKKKVKDLKKALKASRKK</sequence>
<evidence type="ECO:0000259" key="4">
    <source>
        <dbReference type="PROSITE" id="PS50009"/>
    </source>
</evidence>
<organism evidence="6 7">
    <name type="scientific">Acanthamoeba castellanii (strain ATCC 30010 / Neff)</name>
    <dbReference type="NCBI Taxonomy" id="1257118"/>
    <lineage>
        <taxon>Eukaryota</taxon>
        <taxon>Amoebozoa</taxon>
        <taxon>Discosea</taxon>
        <taxon>Longamoebia</taxon>
        <taxon>Centramoebida</taxon>
        <taxon>Acanthamoebidae</taxon>
        <taxon>Acanthamoeba</taxon>
    </lineage>
</organism>
<name>L8HL79_ACACF</name>
<dbReference type="InterPro" id="IPR000651">
    <property type="entry name" value="Ras-like_Gua-exchang_fac_N"/>
</dbReference>
<dbReference type="InterPro" id="IPR023578">
    <property type="entry name" value="Ras_GEF_dom_sf"/>
</dbReference>
<dbReference type="InterPro" id="IPR001895">
    <property type="entry name" value="RASGEF_cat_dom"/>
</dbReference>
<dbReference type="GO" id="GO:0005886">
    <property type="term" value="C:plasma membrane"/>
    <property type="evidence" value="ECO:0007669"/>
    <property type="project" value="TreeGrafter"/>
</dbReference>
<gene>
    <name evidence="6" type="ORF">ACA1_288370</name>
</gene>
<feature type="region of interest" description="Disordered" evidence="3">
    <location>
        <begin position="394"/>
        <end position="454"/>
    </location>
</feature>
<proteinExistence type="predicted"/>
<dbReference type="SUPFAM" id="SSF48366">
    <property type="entry name" value="Ras GEF"/>
    <property type="match status" value="1"/>
</dbReference>
<dbReference type="InterPro" id="IPR036964">
    <property type="entry name" value="RASGEF_cat_dom_sf"/>
</dbReference>
<feature type="region of interest" description="Disordered" evidence="3">
    <location>
        <begin position="476"/>
        <end position="508"/>
    </location>
</feature>
<dbReference type="OrthoDB" id="28357at2759"/>
<dbReference type="GO" id="GO:0005085">
    <property type="term" value="F:guanyl-nucleotide exchange factor activity"/>
    <property type="evidence" value="ECO:0007669"/>
    <property type="project" value="UniProtKB-KW"/>
</dbReference>
<accession>L8HL79</accession>
<evidence type="ECO:0000256" key="3">
    <source>
        <dbReference type="SAM" id="MobiDB-lite"/>
    </source>
</evidence>
<dbReference type="Pfam" id="PF00618">
    <property type="entry name" value="RasGEF_N"/>
    <property type="match status" value="1"/>
</dbReference>
<protein>
    <submittedName>
        <fullName evidence="6">RasGEF domain containing protein</fullName>
    </submittedName>
</protein>
<dbReference type="Proteomes" id="UP000011083">
    <property type="component" value="Unassembled WGS sequence"/>
</dbReference>
<dbReference type="Gene3D" id="1.20.870.10">
    <property type="entry name" value="Son of sevenless (SoS) protein Chain: S domain 1"/>
    <property type="match status" value="1"/>
</dbReference>
<keyword evidence="7" id="KW-1185">Reference proteome</keyword>
<dbReference type="CDD" id="cd06224">
    <property type="entry name" value="REM"/>
    <property type="match status" value="1"/>
</dbReference>
<dbReference type="PROSITE" id="PS50212">
    <property type="entry name" value="RASGEF_NTER"/>
    <property type="match status" value="1"/>
</dbReference>
<dbReference type="PROSITE" id="PS50009">
    <property type="entry name" value="RASGEF_CAT"/>
    <property type="match status" value="1"/>
</dbReference>
<dbReference type="STRING" id="1257118.L8HL79"/>
<evidence type="ECO:0000313" key="7">
    <source>
        <dbReference type="Proteomes" id="UP000011083"/>
    </source>
</evidence>
<evidence type="ECO:0000259" key="5">
    <source>
        <dbReference type="PROSITE" id="PS50212"/>
    </source>
</evidence>